<comment type="caution">
    <text evidence="2">The sequence shown here is derived from an EMBL/GenBank/DDBJ whole genome shotgun (WGS) entry which is preliminary data.</text>
</comment>
<dbReference type="InterPro" id="IPR019106">
    <property type="entry name" value="T4SS_TrbC"/>
</dbReference>
<feature type="chain" id="PRO_5016794111" evidence="1">
    <location>
        <begin position="30"/>
        <end position="405"/>
    </location>
</feature>
<keyword evidence="1" id="KW-0732">Signal</keyword>
<reference evidence="2 3" key="1">
    <citation type="submission" date="2018-07" db="EMBL/GenBank/DDBJ databases">
        <title>Freshwater and sediment microbial communities from various areas in North America, analyzing microbe dynamics in response to fracking.</title>
        <authorList>
            <person name="Lamendella R."/>
        </authorList>
    </citation>
    <scope>NUCLEOTIDE SEQUENCE [LARGE SCALE GENOMIC DNA]</scope>
    <source>
        <strain evidence="2 3">105B</strain>
    </source>
</reference>
<accession>A0A368X9Z2</accession>
<sequence length="405" mass="45544">MTRSKRVRTRFYKPCAVIMCLMISATTQAELSAREKAIFDAAKNQAEAVDLGNILNDIERQRNRGGSLLGDIVERQESYGAGQRDVKALQERKAIEACESRTRYIFASRSLGEQGLRDIFAEASAHPEITVVFQGIPEGSKIPKAFLDLQALAKEYDPVPSIALNPLLFNRHDVTVVPEIMALTEGEWINQKCHQSVRTRIAGITSAKFLEERLDEGDLGKLGPVVGISEPNLMDVIARRIQTVDWEEKKNRAVENVWNNVPMYPLPAATEDRIIKIDPTVEALQDIKDANGRVLISAGTRVNPLDIKAFDSILIVFNPLREEELQVAKTMVEEYVNSGKSVIPVLSEIDKAQGWEMYNGIAREINHPVYMLTPELKQRFGIMRTLSVVRASGRFFELREVKVER</sequence>
<keyword evidence="2" id="KW-0030">Aminoacyl-tRNA synthetase</keyword>
<evidence type="ECO:0000313" key="2">
    <source>
        <dbReference type="EMBL" id="RCW64056.1"/>
    </source>
</evidence>
<dbReference type="EMBL" id="QPJI01000016">
    <property type="protein sequence ID" value="RCW64056.1"/>
    <property type="molecule type" value="Genomic_DNA"/>
</dbReference>
<name>A0A368X9Z2_MARNT</name>
<proteinExistence type="predicted"/>
<evidence type="ECO:0000256" key="1">
    <source>
        <dbReference type="SAM" id="SignalP"/>
    </source>
</evidence>
<keyword evidence="2" id="KW-0436">Ligase</keyword>
<dbReference type="AlphaFoldDB" id="A0A368X9Z2"/>
<dbReference type="Pfam" id="PF09673">
    <property type="entry name" value="TrbC_Ftype"/>
    <property type="match status" value="1"/>
</dbReference>
<organism evidence="2 3">
    <name type="scientific">Marinobacter nauticus</name>
    <name type="common">Marinobacter hydrocarbonoclasticus</name>
    <name type="synonym">Marinobacter aquaeolei</name>
    <dbReference type="NCBI Taxonomy" id="2743"/>
    <lineage>
        <taxon>Bacteria</taxon>
        <taxon>Pseudomonadati</taxon>
        <taxon>Pseudomonadota</taxon>
        <taxon>Gammaproteobacteria</taxon>
        <taxon>Pseudomonadales</taxon>
        <taxon>Marinobacteraceae</taxon>
        <taxon>Marinobacter</taxon>
    </lineage>
</organism>
<dbReference type="GO" id="GO:0004812">
    <property type="term" value="F:aminoacyl-tRNA ligase activity"/>
    <property type="evidence" value="ECO:0007669"/>
    <property type="project" value="UniProtKB-KW"/>
</dbReference>
<feature type="signal peptide" evidence="1">
    <location>
        <begin position="1"/>
        <end position="29"/>
    </location>
</feature>
<evidence type="ECO:0000313" key="3">
    <source>
        <dbReference type="Proteomes" id="UP000253647"/>
    </source>
</evidence>
<gene>
    <name evidence="2" type="ORF">DET61_11697</name>
</gene>
<protein>
    <submittedName>
        <fullName evidence="2">Glycyl-tRNA synthetase beta chain</fullName>
    </submittedName>
</protein>
<dbReference type="Proteomes" id="UP000253647">
    <property type="component" value="Unassembled WGS sequence"/>
</dbReference>